<evidence type="ECO:0000259" key="1">
    <source>
        <dbReference type="Pfam" id="PF01926"/>
    </source>
</evidence>
<dbReference type="InterPro" id="IPR006073">
    <property type="entry name" value="GTP-bd"/>
</dbReference>
<accession>A0A3T7S6K8</accession>
<dbReference type="GO" id="GO:0030488">
    <property type="term" value="P:tRNA methylation"/>
    <property type="evidence" value="ECO:0007669"/>
    <property type="project" value="TreeGrafter"/>
</dbReference>
<dbReference type="Pfam" id="PF01926">
    <property type="entry name" value="MMR_HSR1"/>
    <property type="match status" value="1"/>
</dbReference>
<protein>
    <recommendedName>
        <fullName evidence="1">G domain-containing protein</fullName>
    </recommendedName>
</protein>
<dbReference type="GO" id="GO:0005525">
    <property type="term" value="F:GTP binding"/>
    <property type="evidence" value="ECO:0007669"/>
    <property type="project" value="InterPro"/>
</dbReference>
<comment type="caution">
    <text evidence="2">The sequence shown here is derived from an EMBL/GenBank/DDBJ whole genome shotgun (WGS) entry which is preliminary data.</text>
</comment>
<name>A0A3T7S6K8_SALET</name>
<dbReference type="InterPro" id="IPR027417">
    <property type="entry name" value="P-loop_NTPase"/>
</dbReference>
<reference evidence="2" key="1">
    <citation type="submission" date="2018-06" db="EMBL/GenBank/DDBJ databases">
        <authorList>
            <person name="Ashton P.M."/>
            <person name="Dallman T."/>
            <person name="Nair S."/>
            <person name="De Pinna E."/>
            <person name="Peters T."/>
            <person name="Grant K."/>
        </authorList>
    </citation>
    <scope>NUCLEOTIDE SEQUENCE [LARGE SCALE GENOMIC DNA]</scope>
    <source>
        <strain evidence="2">310211</strain>
    </source>
</reference>
<dbReference type="GO" id="GO:0005829">
    <property type="term" value="C:cytosol"/>
    <property type="evidence" value="ECO:0007669"/>
    <property type="project" value="TreeGrafter"/>
</dbReference>
<dbReference type="SUPFAM" id="SSF52540">
    <property type="entry name" value="P-loop containing nucleoside triphosphate hydrolases"/>
    <property type="match status" value="1"/>
</dbReference>
<gene>
    <name evidence="2" type="ORF">DM051_26350</name>
</gene>
<organism evidence="2">
    <name type="scientific">Salmonella enterica I</name>
    <dbReference type="NCBI Taxonomy" id="59201"/>
    <lineage>
        <taxon>Bacteria</taxon>
        <taxon>Pseudomonadati</taxon>
        <taxon>Pseudomonadota</taxon>
        <taxon>Gammaproteobacteria</taxon>
        <taxon>Enterobacterales</taxon>
        <taxon>Enterobacteriaceae</taxon>
        <taxon>Salmonella</taxon>
    </lineage>
</organism>
<evidence type="ECO:0000313" key="2">
    <source>
        <dbReference type="EMBL" id="EAA1980732.1"/>
    </source>
</evidence>
<feature type="domain" description="G" evidence="1">
    <location>
        <begin position="40"/>
        <end position="156"/>
    </location>
</feature>
<dbReference type="EMBL" id="AAAATI010000057">
    <property type="protein sequence ID" value="EAA1980732.1"/>
    <property type="molecule type" value="Genomic_DNA"/>
</dbReference>
<proteinExistence type="predicted"/>
<dbReference type="AlphaFoldDB" id="A0A3T7S6K8"/>
<dbReference type="PANTHER" id="PTHR42714">
    <property type="entry name" value="TRNA MODIFICATION GTPASE GTPBP3"/>
    <property type="match status" value="1"/>
</dbReference>
<sequence length="300" mass="33955">MNKNDFNSDIEDANSTLSRKERIRQAIEKKIKEVKGYTPRIGIFGSTGTGKSSLCNALFGREIAKVSHVAACTREIQEIHIESENSQGEGLVIIDFPGVGESIERKNEYFNLYKEKASGLDLVVWVIKSDERAYEVSQNIYKEILLPNIKNCPVIFCISQTDKIEPTEDENGVSFWHHDNGPVGSQKTSVELKEQEVCKAFDISPDRVIPVSVKKKYNISEIMERIVDILPKEKKYSLYREAGEDVKTVKMARTAEKGIWDTVKEYAGEAWDSVKDVVVDVIAETMTSVGRKLLRKLKKM</sequence>
<dbReference type="Proteomes" id="UP000839671">
    <property type="component" value="Unassembled WGS sequence"/>
</dbReference>
<dbReference type="PANTHER" id="PTHR42714:SF2">
    <property type="entry name" value="TRNA MODIFICATION GTPASE GTPBP3, MITOCHONDRIAL"/>
    <property type="match status" value="1"/>
</dbReference>
<dbReference type="Gene3D" id="3.40.50.300">
    <property type="entry name" value="P-loop containing nucleotide triphosphate hydrolases"/>
    <property type="match status" value="1"/>
</dbReference>
<dbReference type="GO" id="GO:0002098">
    <property type="term" value="P:tRNA wobble uridine modification"/>
    <property type="evidence" value="ECO:0007669"/>
    <property type="project" value="TreeGrafter"/>
</dbReference>